<evidence type="ECO:0000313" key="20">
    <source>
        <dbReference type="Proteomes" id="UP000316426"/>
    </source>
</evidence>
<keyword evidence="2" id="KW-0963">Cytoplasm</keyword>
<keyword evidence="20" id="KW-1185">Reference proteome</keyword>
<feature type="compositionally biased region" description="Polar residues" evidence="17">
    <location>
        <begin position="556"/>
        <end position="569"/>
    </location>
</feature>
<keyword evidence="9" id="KW-0862">Zinc</keyword>
<evidence type="ECO:0000256" key="7">
    <source>
        <dbReference type="ARBA" id="ARBA00022769"/>
    </source>
</evidence>
<dbReference type="AlphaFoldDB" id="A0A518KD07"/>
<reference evidence="19 20" key="1">
    <citation type="submission" date="2019-02" db="EMBL/GenBank/DDBJ databases">
        <title>Deep-cultivation of Planctomycetes and their phenomic and genomic characterization uncovers novel biology.</title>
        <authorList>
            <person name="Wiegand S."/>
            <person name="Jogler M."/>
            <person name="Boedeker C."/>
            <person name="Pinto D."/>
            <person name="Vollmers J."/>
            <person name="Rivas-Marin E."/>
            <person name="Kohn T."/>
            <person name="Peeters S.H."/>
            <person name="Heuer A."/>
            <person name="Rast P."/>
            <person name="Oberbeckmann S."/>
            <person name="Bunk B."/>
            <person name="Jeske O."/>
            <person name="Meyerdierks A."/>
            <person name="Storesund J.E."/>
            <person name="Kallscheuer N."/>
            <person name="Luecker S."/>
            <person name="Lage O.M."/>
            <person name="Pohl T."/>
            <person name="Merkel B.J."/>
            <person name="Hornburger P."/>
            <person name="Mueller R.-W."/>
            <person name="Bruemmer F."/>
            <person name="Labrenz M."/>
            <person name="Spormann A.M."/>
            <person name="Op den Camp H."/>
            <person name="Overmann J."/>
            <person name="Amann R."/>
            <person name="Jetten M.S.M."/>
            <person name="Mascher T."/>
            <person name="Medema M.H."/>
            <person name="Devos D.P."/>
            <person name="Kaster A.-K."/>
            <person name="Ovreas L."/>
            <person name="Rohde M."/>
            <person name="Galperin M.Y."/>
            <person name="Jogler C."/>
        </authorList>
    </citation>
    <scope>NUCLEOTIDE SEQUENCE [LARGE SCALE GENOMIC DNA]</scope>
    <source>
        <strain evidence="19 20">Spa11</strain>
    </source>
</reference>
<evidence type="ECO:0000256" key="13">
    <source>
        <dbReference type="ARBA" id="ARBA00023204"/>
    </source>
</evidence>
<dbReference type="GO" id="GO:0006289">
    <property type="term" value="P:nucleotide-excision repair"/>
    <property type="evidence" value="ECO:0007669"/>
    <property type="project" value="InterPro"/>
</dbReference>
<dbReference type="KEGG" id="bmei:Spa11_39000"/>
<accession>A0A518KD07</accession>
<evidence type="ECO:0000256" key="16">
    <source>
        <dbReference type="ARBA" id="ARBA00042156"/>
    </source>
</evidence>
<dbReference type="GO" id="GO:0005524">
    <property type="term" value="F:ATP binding"/>
    <property type="evidence" value="ECO:0007669"/>
    <property type="project" value="UniProtKB-KW"/>
</dbReference>
<dbReference type="Gene3D" id="3.40.50.300">
    <property type="entry name" value="P-loop containing nucleotide triphosphate hydrolases"/>
    <property type="match status" value="3"/>
</dbReference>
<dbReference type="InterPro" id="IPR027417">
    <property type="entry name" value="P-loop_NTPase"/>
</dbReference>
<evidence type="ECO:0000256" key="11">
    <source>
        <dbReference type="ARBA" id="ARBA00022881"/>
    </source>
</evidence>
<feature type="domain" description="ABC transporter" evidence="18">
    <location>
        <begin position="737"/>
        <end position="1068"/>
    </location>
</feature>
<keyword evidence="3" id="KW-0479">Metal-binding</keyword>
<dbReference type="InterPro" id="IPR003439">
    <property type="entry name" value="ABC_transporter-like_ATP-bd"/>
</dbReference>
<evidence type="ECO:0000256" key="8">
    <source>
        <dbReference type="ARBA" id="ARBA00022771"/>
    </source>
</evidence>
<comment type="similarity">
    <text evidence="14">Belongs to the ABC transporter superfamily. UvrA family.</text>
</comment>
<organism evidence="19 20">
    <name type="scientific">Botrimarina mediterranea</name>
    <dbReference type="NCBI Taxonomy" id="2528022"/>
    <lineage>
        <taxon>Bacteria</taxon>
        <taxon>Pseudomonadati</taxon>
        <taxon>Planctomycetota</taxon>
        <taxon>Planctomycetia</taxon>
        <taxon>Pirellulales</taxon>
        <taxon>Lacipirellulaceae</taxon>
        <taxon>Botrimarina</taxon>
    </lineage>
</organism>
<keyword evidence="12" id="KW-0238">DNA-binding</keyword>
<dbReference type="GO" id="GO:0003677">
    <property type="term" value="F:DNA binding"/>
    <property type="evidence" value="ECO:0007669"/>
    <property type="project" value="UniProtKB-KW"/>
</dbReference>
<dbReference type="InterPro" id="IPR041102">
    <property type="entry name" value="UvrA_inter"/>
</dbReference>
<name>A0A518KD07_9BACT</name>
<evidence type="ECO:0000256" key="15">
    <source>
        <dbReference type="ARBA" id="ARBA00039316"/>
    </source>
</evidence>
<dbReference type="GO" id="GO:0004518">
    <property type="term" value="F:nuclease activity"/>
    <property type="evidence" value="ECO:0007669"/>
    <property type="project" value="UniProtKB-KW"/>
</dbReference>
<evidence type="ECO:0000256" key="2">
    <source>
        <dbReference type="ARBA" id="ARBA00022490"/>
    </source>
</evidence>
<dbReference type="GO" id="GO:0016887">
    <property type="term" value="F:ATP hydrolysis activity"/>
    <property type="evidence" value="ECO:0007669"/>
    <property type="project" value="InterPro"/>
</dbReference>
<evidence type="ECO:0000256" key="6">
    <source>
        <dbReference type="ARBA" id="ARBA00022763"/>
    </source>
</evidence>
<dbReference type="SUPFAM" id="SSF52540">
    <property type="entry name" value="P-loop containing nucleoside triphosphate hydrolases"/>
    <property type="match status" value="2"/>
</dbReference>
<evidence type="ECO:0000256" key="12">
    <source>
        <dbReference type="ARBA" id="ARBA00023125"/>
    </source>
</evidence>
<evidence type="ECO:0000313" key="19">
    <source>
        <dbReference type="EMBL" id="QDV75680.1"/>
    </source>
</evidence>
<dbReference type="Gene3D" id="3.30.190.20">
    <property type="match status" value="1"/>
</dbReference>
<keyword evidence="8" id="KW-0863">Zinc-finger</keyword>
<dbReference type="Pfam" id="PF17755">
    <property type="entry name" value="UvrA_DNA-bind"/>
    <property type="match status" value="1"/>
</dbReference>
<dbReference type="InterPro" id="IPR004602">
    <property type="entry name" value="UvrA"/>
</dbReference>
<evidence type="ECO:0000259" key="18">
    <source>
        <dbReference type="PROSITE" id="PS50893"/>
    </source>
</evidence>
<keyword evidence="4" id="KW-0677">Repeat</keyword>
<dbReference type="PROSITE" id="PS50893">
    <property type="entry name" value="ABC_TRANSPORTER_2"/>
    <property type="match status" value="1"/>
</dbReference>
<gene>
    <name evidence="19" type="primary">uvrA_2</name>
    <name evidence="19" type="ORF">Spa11_39000</name>
</gene>
<keyword evidence="10" id="KW-0067">ATP-binding</keyword>
<dbReference type="Gene3D" id="1.20.1580.10">
    <property type="entry name" value="ABC transporter ATPase like domain"/>
    <property type="match status" value="4"/>
</dbReference>
<dbReference type="GO" id="GO:0009380">
    <property type="term" value="C:excinuclease repair complex"/>
    <property type="evidence" value="ECO:0007669"/>
    <property type="project" value="InterPro"/>
</dbReference>
<evidence type="ECO:0000256" key="9">
    <source>
        <dbReference type="ARBA" id="ARBA00022833"/>
    </source>
</evidence>
<dbReference type="InterPro" id="IPR041552">
    <property type="entry name" value="UvrA_DNA-bd"/>
</dbReference>
<protein>
    <recommendedName>
        <fullName evidence="15">UvrABC system protein A</fullName>
    </recommendedName>
    <alternativeName>
        <fullName evidence="16">Excinuclease ABC subunit A</fullName>
    </alternativeName>
</protein>
<keyword evidence="11" id="KW-0267">Excision nuclease</keyword>
<feature type="region of interest" description="Disordered" evidence="17">
    <location>
        <begin position="522"/>
        <end position="569"/>
    </location>
</feature>
<dbReference type="Gene3D" id="1.10.8.280">
    <property type="entry name" value="ABC transporter ATPase domain-like"/>
    <property type="match status" value="1"/>
</dbReference>
<feature type="compositionally biased region" description="Basic and acidic residues" evidence="17">
    <location>
        <begin position="536"/>
        <end position="550"/>
    </location>
</feature>
<sequence length="1100" mass="118314">MFVSASNLPRQTASAFIRVHLRLKNSGGGGPLGCGVSYGTPPRTATPAMPVSPESGAPETAEAAAPLDVDNAVIRVQGARTHNLKDVDLDLPRNALIVFCGASGSGKTSMAIDTLYAEGQRRYIESFSAYTRQFLEQLDKPDCERIDGLPPAIAVTRSSGSRSNRATVATATEVADHLRVLFARIGEIVCPDCKQVVRRDTVDSIVDALGGLAEGQKAMLGFEAKLDDQPAARVADLVEAGYVRALVGDEVVSLADLAHSESIPEKLTVVVDRFVGGRVDADRLAESIETAIAGGDGACVVITPTTNVAGSPTSSSLQPLASSLSFDTRLRCNGCAREFAPPEPPLFNFNSPLGACPACEGFGSVVETDMDLVVPDKSLSLRQGAVAPWRTPAYAHELEELITLAPDYGIDVDAPYSTLPPEVIRMIVEGVPERNFGGLNGFIQWLERRKYKMHLRVFLSRWRSYLPCPECGGDRLKSEALAVRVGGKNFADICRLEVREATAWFDQLVPLPFREGLGEDLKSPAEGALSSPSRVNAEKSQSESTHDERVPPPPVSSKNGPFSKGNGDTTALTASQAEIARAVLIDVTSRLRYLEEVGVGYLTLDRTLRTLSTGEAQRVAMTTTLGSNLVDMLYVLDEPSTGLHPVDVAPLVSALKRLRDRGNTVLVVEHEEEAIRAADHAVEFGPLAGIEGGEIVFHGPPDRLADEKQSRTGDWLSGRRMVYRTAENRRPPEQGKLTLLGASGSNLVGARGAGLDVEFPLGVLTVVTGVSGAGKSSLVRRTLFPALESRLHDGANITEAKHEADQPLPYTDLLGWKQLDDVVFVDQSPISRSPRSNPVTYVKAMDPIRALFAELPDAKARGYTASHFSFNVDGGRCEACQGAGYVEVDMQFLADVTMRCHECEGRRFRDEVLEVHYRDRDISEVLEMTVHEAIRFFRGETKVQQRLRPLVDVGLDYLKLGQPASTLSGGEAQRLKLAGRLATKTAGRTLFLLDEPTTGLHFSDVEQLVDCFNALVDVGHSLVVIEHNVPMMMAADWIVDLGPGAAAEGGCVVAQGTPETVAKCAESATGRVLAAALARRDAAMAALEAEEADEEEDDPS</sequence>
<proteinExistence type="inferred from homology"/>
<dbReference type="GO" id="GO:0008270">
    <property type="term" value="F:zinc ion binding"/>
    <property type="evidence" value="ECO:0007669"/>
    <property type="project" value="UniProtKB-KW"/>
</dbReference>
<evidence type="ECO:0000256" key="14">
    <source>
        <dbReference type="ARBA" id="ARBA00038000"/>
    </source>
</evidence>
<comment type="subcellular location">
    <subcellularLocation>
        <location evidence="1">Cytoplasm</location>
    </subcellularLocation>
</comment>
<dbReference type="PANTHER" id="PTHR43152">
    <property type="entry name" value="UVRABC SYSTEM PROTEIN A"/>
    <property type="match status" value="1"/>
</dbReference>
<dbReference type="Pfam" id="PF17760">
    <property type="entry name" value="UvrA_inter"/>
    <property type="match status" value="1"/>
</dbReference>
<evidence type="ECO:0000256" key="4">
    <source>
        <dbReference type="ARBA" id="ARBA00022737"/>
    </source>
</evidence>
<keyword evidence="5" id="KW-0547">Nucleotide-binding</keyword>
<dbReference type="GO" id="GO:0005737">
    <property type="term" value="C:cytoplasm"/>
    <property type="evidence" value="ECO:0007669"/>
    <property type="project" value="UniProtKB-SubCell"/>
</dbReference>
<evidence type="ECO:0000256" key="17">
    <source>
        <dbReference type="SAM" id="MobiDB-lite"/>
    </source>
</evidence>
<evidence type="ECO:0000256" key="5">
    <source>
        <dbReference type="ARBA" id="ARBA00022741"/>
    </source>
</evidence>
<keyword evidence="7" id="KW-0228">DNA excision</keyword>
<keyword evidence="13" id="KW-0234">DNA repair</keyword>
<keyword evidence="6" id="KW-0227">DNA damage</keyword>
<dbReference type="Proteomes" id="UP000316426">
    <property type="component" value="Chromosome"/>
</dbReference>
<evidence type="ECO:0000256" key="10">
    <source>
        <dbReference type="ARBA" id="ARBA00022840"/>
    </source>
</evidence>
<dbReference type="EMBL" id="CP036349">
    <property type="protein sequence ID" value="QDV75680.1"/>
    <property type="molecule type" value="Genomic_DNA"/>
</dbReference>
<evidence type="ECO:0000256" key="3">
    <source>
        <dbReference type="ARBA" id="ARBA00022723"/>
    </source>
</evidence>
<evidence type="ECO:0000256" key="1">
    <source>
        <dbReference type="ARBA" id="ARBA00004496"/>
    </source>
</evidence>
<dbReference type="NCBIfam" id="TIGR00630">
    <property type="entry name" value="uvra"/>
    <property type="match status" value="1"/>
</dbReference>
<dbReference type="PANTHER" id="PTHR43152:SF3">
    <property type="entry name" value="UVRABC SYSTEM PROTEIN A"/>
    <property type="match status" value="1"/>
</dbReference>